<evidence type="ECO:0000259" key="1">
    <source>
        <dbReference type="Pfam" id="PF12770"/>
    </source>
</evidence>
<organism evidence="2 3">
    <name type="scientific">Microcoleus anatoxicus PTRS2</name>
    <dbReference type="NCBI Taxonomy" id="2705321"/>
    <lineage>
        <taxon>Bacteria</taxon>
        <taxon>Bacillati</taxon>
        <taxon>Cyanobacteriota</taxon>
        <taxon>Cyanophyceae</taxon>
        <taxon>Oscillatoriophycideae</taxon>
        <taxon>Oscillatoriales</taxon>
        <taxon>Microcoleaceae</taxon>
        <taxon>Microcoleus</taxon>
        <taxon>Microcoleus anatoxicus</taxon>
    </lineage>
</organism>
<evidence type="ECO:0000313" key="2">
    <source>
        <dbReference type="EMBL" id="MEK0186518.1"/>
    </source>
</evidence>
<dbReference type="Proteomes" id="UP001384579">
    <property type="component" value="Unassembled WGS sequence"/>
</dbReference>
<evidence type="ECO:0000313" key="3">
    <source>
        <dbReference type="Proteomes" id="UP001384579"/>
    </source>
</evidence>
<gene>
    <name evidence="2" type="ORF">WMG39_16910</name>
</gene>
<protein>
    <submittedName>
        <fullName evidence="2">CHAT domain-containing protein</fullName>
    </submittedName>
</protein>
<dbReference type="Pfam" id="PF12770">
    <property type="entry name" value="CHAT"/>
    <property type="match status" value="1"/>
</dbReference>
<dbReference type="RefSeq" id="WP_340518559.1">
    <property type="nucleotide sequence ID" value="NZ_JBBLXS010000225.1"/>
</dbReference>
<sequence>MLILYAGTCDGLGIANQLANFGSLTTIVMRYMIPDEVAHTFLKHFLKAFSSGKSLYASVRETRERLHGLEDRFPGASWLPMIFHNPAEAPPTWEPASYVSVFD</sequence>
<dbReference type="InterPro" id="IPR024983">
    <property type="entry name" value="CHAT_dom"/>
</dbReference>
<keyword evidence="3" id="KW-1185">Reference proteome</keyword>
<dbReference type="EMBL" id="JBBLXS010000225">
    <property type="protein sequence ID" value="MEK0186518.1"/>
    <property type="molecule type" value="Genomic_DNA"/>
</dbReference>
<comment type="caution">
    <text evidence="2">The sequence shown here is derived from an EMBL/GenBank/DDBJ whole genome shotgun (WGS) entry which is preliminary data.</text>
</comment>
<proteinExistence type="predicted"/>
<reference evidence="2 3" key="1">
    <citation type="journal article" date="2020" name="Harmful Algae">
        <title>Molecular and morphological characterization of a novel dihydroanatoxin-a producing Microcoleus species (cyanobacteria) from the Russian River, California, USA.</title>
        <authorList>
            <person name="Conklin K.Y."/>
            <person name="Stancheva R."/>
            <person name="Otten T.G."/>
            <person name="Fadness R."/>
            <person name="Boyer G.L."/>
            <person name="Read B."/>
            <person name="Zhang X."/>
            <person name="Sheath R.G."/>
        </authorList>
    </citation>
    <scope>NUCLEOTIDE SEQUENCE [LARGE SCALE GENOMIC DNA]</scope>
    <source>
        <strain evidence="2 3">PTRS2</strain>
    </source>
</reference>
<feature type="domain" description="CHAT" evidence="1">
    <location>
        <begin position="12"/>
        <end position="102"/>
    </location>
</feature>
<accession>A0ABU8YQQ8</accession>
<name>A0ABU8YQQ8_9CYAN</name>